<feature type="transmembrane region" description="Helical" evidence="1">
    <location>
        <begin position="144"/>
        <end position="165"/>
    </location>
</feature>
<feature type="transmembrane region" description="Helical" evidence="1">
    <location>
        <begin position="216"/>
        <end position="238"/>
    </location>
</feature>
<protein>
    <submittedName>
        <fullName evidence="2">Nucleoside recognition protein</fullName>
    </submittedName>
</protein>
<dbReference type="Proteomes" id="UP000241048">
    <property type="component" value="Unassembled WGS sequence"/>
</dbReference>
<sequence length="329" mass="35492">MKKILSALFPALILALLLSHPRLSADGAQKGLLLWFNTVFPTLFPFMLFSKLLAEHGGVRLLLAPFHPVLEHLGMSVYSGYALLAGLLCGYPMGMKTAADFNRKSLLSAHEKRLLTAISASPSPMFIAGYAAPRLNPAVPSNYLVLALYTPLLLVGSLLCIYNKVTSFTLQNRFFSKETGSVKPARTKSTSVSVPASFDTILMDCIELQVRIGGLIMLYSILAAFADAFCSGTLRLVLIGTAEMTTGIDAIARSGAIFSIPVQSGAIAACAAFGGLSGIAQTNSVIRDSRKDREKNAGLSIRHYVLWKLVHASLSFVLFILLLRRMPPV</sequence>
<keyword evidence="1" id="KW-0472">Membrane</keyword>
<reference evidence="2 3" key="1">
    <citation type="submission" date="2018-03" db="EMBL/GenBank/DDBJ databases">
        <title>Lachnoclostridium SNUG30386 gen.nov., sp.nov., isolated from human faeces.</title>
        <authorList>
            <person name="Seo B."/>
            <person name="Jeon K."/>
            <person name="Ko G."/>
        </authorList>
    </citation>
    <scope>NUCLEOTIDE SEQUENCE [LARGE SCALE GENOMIC DNA]</scope>
    <source>
        <strain evidence="2 3">SNUG30386</strain>
    </source>
</reference>
<feature type="transmembrane region" description="Helical" evidence="1">
    <location>
        <begin position="75"/>
        <end position="94"/>
    </location>
</feature>
<dbReference type="AlphaFoldDB" id="A0A2T3FVH1"/>
<feature type="transmembrane region" description="Helical" evidence="1">
    <location>
        <begin position="34"/>
        <end position="54"/>
    </location>
</feature>
<name>A0A2T3FVH1_9CLOT</name>
<evidence type="ECO:0000256" key="1">
    <source>
        <dbReference type="SAM" id="Phobius"/>
    </source>
</evidence>
<keyword evidence="1" id="KW-0812">Transmembrane</keyword>
<evidence type="ECO:0000313" key="3">
    <source>
        <dbReference type="Proteomes" id="UP000241048"/>
    </source>
</evidence>
<feature type="transmembrane region" description="Helical" evidence="1">
    <location>
        <begin position="114"/>
        <end position="132"/>
    </location>
</feature>
<gene>
    <name evidence="2" type="ORF">C7U56_01835</name>
</gene>
<comment type="caution">
    <text evidence="2">The sequence shown here is derived from an EMBL/GenBank/DDBJ whole genome shotgun (WGS) entry which is preliminary data.</text>
</comment>
<feature type="transmembrane region" description="Helical" evidence="1">
    <location>
        <begin position="304"/>
        <end position="323"/>
    </location>
</feature>
<keyword evidence="1" id="KW-1133">Transmembrane helix</keyword>
<accession>A0A2T3FVH1</accession>
<dbReference type="EMBL" id="PYLO01000001">
    <property type="protein sequence ID" value="PST39286.1"/>
    <property type="molecule type" value="Genomic_DNA"/>
</dbReference>
<evidence type="ECO:0000313" key="2">
    <source>
        <dbReference type="EMBL" id="PST39286.1"/>
    </source>
</evidence>
<organism evidence="2 3">
    <name type="scientific">Clostridium fessum</name>
    <dbReference type="NCBI Taxonomy" id="2126740"/>
    <lineage>
        <taxon>Bacteria</taxon>
        <taxon>Bacillati</taxon>
        <taxon>Bacillota</taxon>
        <taxon>Clostridia</taxon>
        <taxon>Eubacteriales</taxon>
        <taxon>Clostridiaceae</taxon>
        <taxon>Clostridium</taxon>
    </lineage>
</organism>
<proteinExistence type="predicted"/>
<keyword evidence="3" id="KW-1185">Reference proteome</keyword>
<feature type="transmembrane region" description="Helical" evidence="1">
    <location>
        <begin position="250"/>
        <end position="274"/>
    </location>
</feature>